<proteinExistence type="predicted"/>
<feature type="compositionally biased region" description="Low complexity" evidence="1">
    <location>
        <begin position="175"/>
        <end position="194"/>
    </location>
</feature>
<feature type="compositionally biased region" description="Polar residues" evidence="1">
    <location>
        <begin position="72"/>
        <end position="83"/>
    </location>
</feature>
<feature type="region of interest" description="Disordered" evidence="1">
    <location>
        <begin position="335"/>
        <end position="361"/>
    </location>
</feature>
<organism evidence="2 3">
    <name type="scientific">Pseudonocardia aurantiaca</name>
    <dbReference type="NCBI Taxonomy" id="75290"/>
    <lineage>
        <taxon>Bacteria</taxon>
        <taxon>Bacillati</taxon>
        <taxon>Actinomycetota</taxon>
        <taxon>Actinomycetes</taxon>
        <taxon>Pseudonocardiales</taxon>
        <taxon>Pseudonocardiaceae</taxon>
        <taxon>Pseudonocardia</taxon>
    </lineage>
</organism>
<feature type="region of interest" description="Disordered" evidence="1">
    <location>
        <begin position="124"/>
        <end position="291"/>
    </location>
</feature>
<feature type="compositionally biased region" description="Polar residues" evidence="1">
    <location>
        <begin position="414"/>
        <end position="423"/>
    </location>
</feature>
<feature type="compositionally biased region" description="Basic and acidic residues" evidence="1">
    <location>
        <begin position="1"/>
        <end position="17"/>
    </location>
</feature>
<feature type="compositionally biased region" description="Basic and acidic residues" evidence="1">
    <location>
        <begin position="55"/>
        <end position="71"/>
    </location>
</feature>
<reference evidence="3" key="1">
    <citation type="journal article" date="2019" name="Int. J. Syst. Evol. Microbiol.">
        <title>The Global Catalogue of Microorganisms (GCM) 10K type strain sequencing project: providing services to taxonomists for standard genome sequencing and annotation.</title>
        <authorList>
            <consortium name="The Broad Institute Genomics Platform"/>
            <consortium name="The Broad Institute Genome Sequencing Center for Infectious Disease"/>
            <person name="Wu L."/>
            <person name="Ma J."/>
        </authorList>
    </citation>
    <scope>NUCLEOTIDE SEQUENCE [LARGE SCALE GENOMIC DNA]</scope>
    <source>
        <strain evidence="3">JCM 12165</strain>
    </source>
</reference>
<feature type="compositionally biased region" description="Low complexity" evidence="1">
    <location>
        <begin position="41"/>
        <end position="53"/>
    </location>
</feature>
<feature type="compositionally biased region" description="Basic and acidic residues" evidence="1">
    <location>
        <begin position="343"/>
        <end position="361"/>
    </location>
</feature>
<protein>
    <submittedName>
        <fullName evidence="2">Uncharacterized protein</fullName>
    </submittedName>
</protein>
<feature type="region of interest" description="Disordered" evidence="1">
    <location>
        <begin position="459"/>
        <end position="502"/>
    </location>
</feature>
<name>A0ABW4FQW5_9PSEU</name>
<gene>
    <name evidence="2" type="ORF">ACFSCY_26395</name>
</gene>
<evidence type="ECO:0000313" key="2">
    <source>
        <dbReference type="EMBL" id="MFD1532959.1"/>
    </source>
</evidence>
<feature type="compositionally biased region" description="Low complexity" evidence="1">
    <location>
        <begin position="689"/>
        <end position="709"/>
    </location>
</feature>
<sequence>MAAEAERVSTTVRERIGDAQQELARGRASDNQRAVNQRAVNSNDNSNDTQNQNERNSRNNKRDNSGNDRNTDSGTPSGTQSGKGKNADADAVERVAEPWLRLAEDVTGGAAERELAQVREKLGAALDERGARGADTATGESTDGRSAGEGRSTSAGATGKKVRGEVARRVSQRLGSATAGADSAGGNSNSGRGSNADRRARDTGDVEDRVRAEVERWVSELASNDSRPAVTDGDGATDAGRAVQAARRATTDAAAQADQSSRAGGQTPAKRRATATDADAATVRGGSGSVDRAQMRRWVAEQAKSVRAAVAENGDVAGAVRDVVDGLREFVPDTVRAASKRHGVSDEEQRAGQKKADRADGTDAQAVWAALLESSGAQDGATAERLALTDVSLRSADQTGRNSRGPPQDGVSLLHSSDSQQNSSHRKSADGEWVDGEWVAYDQYNDSAAQTERVLEGRIKADNNREQLAQEKKKVSAGEVSAAQHAKNQRESRQRAEQLAADRAQLSPERNDLIDEVVDGHQELTAREKQLAAEEKKVAAGTVDKRTHARNVAALETQREKVYEATDELMAATDHNAGVVPGDGIDGEGAAAGCGSSGVFVECGAVSENADGKRSQDRCVALAGVSGGCGAQSKSGDNEGSASCTLSGADRGCGSSATSRDDRGELATASARCSGDARSCGQHSLATPDGAAAACTSGSGGSCRSDSTGPATQPGAAPGSRDGSGRDTAASAA</sequence>
<comment type="caution">
    <text evidence="2">The sequence shown here is derived from an EMBL/GenBank/DDBJ whole genome shotgun (WGS) entry which is preliminary data.</text>
</comment>
<feature type="region of interest" description="Disordered" evidence="1">
    <location>
        <begin position="392"/>
        <end position="433"/>
    </location>
</feature>
<dbReference type="Proteomes" id="UP001597145">
    <property type="component" value="Unassembled WGS sequence"/>
</dbReference>
<feature type="compositionally biased region" description="Basic and acidic residues" evidence="1">
    <location>
        <begin position="195"/>
        <end position="218"/>
    </location>
</feature>
<dbReference type="EMBL" id="JBHUCP010000022">
    <property type="protein sequence ID" value="MFD1532959.1"/>
    <property type="molecule type" value="Genomic_DNA"/>
</dbReference>
<feature type="compositionally biased region" description="Polar residues" evidence="1">
    <location>
        <begin position="632"/>
        <end position="646"/>
    </location>
</feature>
<feature type="region of interest" description="Disordered" evidence="1">
    <location>
        <begin position="628"/>
        <end position="733"/>
    </location>
</feature>
<feature type="non-terminal residue" evidence="2">
    <location>
        <position position="733"/>
    </location>
</feature>
<evidence type="ECO:0000256" key="1">
    <source>
        <dbReference type="SAM" id="MobiDB-lite"/>
    </source>
</evidence>
<accession>A0ABW4FQW5</accession>
<feature type="region of interest" description="Disordered" evidence="1">
    <location>
        <begin position="1"/>
        <end position="92"/>
    </location>
</feature>
<feature type="compositionally biased region" description="Low complexity" evidence="1">
    <location>
        <begin position="238"/>
        <end position="266"/>
    </location>
</feature>
<feature type="compositionally biased region" description="Polar residues" evidence="1">
    <location>
        <begin position="31"/>
        <end position="40"/>
    </location>
</feature>
<evidence type="ECO:0000313" key="3">
    <source>
        <dbReference type="Proteomes" id="UP001597145"/>
    </source>
</evidence>
<feature type="compositionally biased region" description="Basic and acidic residues" evidence="1">
    <location>
        <begin position="459"/>
        <end position="476"/>
    </location>
</feature>
<keyword evidence="3" id="KW-1185">Reference proteome</keyword>